<dbReference type="InterPro" id="IPR051681">
    <property type="entry name" value="Ser/Thr_Kinases-Pseudokinases"/>
</dbReference>
<dbReference type="GO" id="GO:0004674">
    <property type="term" value="F:protein serine/threonine kinase activity"/>
    <property type="evidence" value="ECO:0007669"/>
    <property type="project" value="TreeGrafter"/>
</dbReference>
<proteinExistence type="predicted"/>
<dbReference type="SUPFAM" id="SSF56112">
    <property type="entry name" value="Protein kinase-like (PK-like)"/>
    <property type="match status" value="1"/>
</dbReference>
<evidence type="ECO:0000313" key="3">
    <source>
        <dbReference type="Proteomes" id="UP000485058"/>
    </source>
</evidence>
<feature type="domain" description="Protein kinase" evidence="1">
    <location>
        <begin position="1"/>
        <end position="79"/>
    </location>
</feature>
<dbReference type="InterPro" id="IPR000719">
    <property type="entry name" value="Prot_kinase_dom"/>
</dbReference>
<organism evidence="2 3">
    <name type="scientific">Haematococcus lacustris</name>
    <name type="common">Green alga</name>
    <name type="synonym">Haematococcus pluvialis</name>
    <dbReference type="NCBI Taxonomy" id="44745"/>
    <lineage>
        <taxon>Eukaryota</taxon>
        <taxon>Viridiplantae</taxon>
        <taxon>Chlorophyta</taxon>
        <taxon>core chlorophytes</taxon>
        <taxon>Chlorophyceae</taxon>
        <taxon>CS clade</taxon>
        <taxon>Chlamydomonadales</taxon>
        <taxon>Haematococcaceae</taxon>
        <taxon>Haematococcus</taxon>
    </lineage>
</organism>
<evidence type="ECO:0000313" key="2">
    <source>
        <dbReference type="EMBL" id="GFH28758.1"/>
    </source>
</evidence>
<feature type="non-terminal residue" evidence="2">
    <location>
        <position position="79"/>
    </location>
</feature>
<dbReference type="PROSITE" id="PS50011">
    <property type="entry name" value="PROTEIN_KINASE_DOM"/>
    <property type="match status" value="1"/>
</dbReference>
<sequence>MAQEGPLHLSQILKTAVDVSRGMDYLHQRKIIHRDLKAANLLMDDHAIVKIADFGVARVIEGSGAMTAETGTYRWMAPE</sequence>
<evidence type="ECO:0000259" key="1">
    <source>
        <dbReference type="PROSITE" id="PS50011"/>
    </source>
</evidence>
<reference evidence="2 3" key="1">
    <citation type="submission" date="2020-02" db="EMBL/GenBank/DDBJ databases">
        <title>Draft genome sequence of Haematococcus lacustris strain NIES-144.</title>
        <authorList>
            <person name="Morimoto D."/>
            <person name="Nakagawa S."/>
            <person name="Yoshida T."/>
            <person name="Sawayama S."/>
        </authorList>
    </citation>
    <scope>NUCLEOTIDE SEQUENCE [LARGE SCALE GENOMIC DNA]</scope>
    <source>
        <strain evidence="2 3">NIES-144</strain>
    </source>
</reference>
<dbReference type="PANTHER" id="PTHR44329">
    <property type="entry name" value="SERINE/THREONINE-PROTEIN KINASE TNNI3K-RELATED"/>
    <property type="match status" value="1"/>
</dbReference>
<dbReference type="PROSITE" id="PS00108">
    <property type="entry name" value="PROTEIN_KINASE_ST"/>
    <property type="match status" value="1"/>
</dbReference>
<dbReference type="GO" id="GO:0005524">
    <property type="term" value="F:ATP binding"/>
    <property type="evidence" value="ECO:0007669"/>
    <property type="project" value="InterPro"/>
</dbReference>
<dbReference type="InterPro" id="IPR011009">
    <property type="entry name" value="Kinase-like_dom_sf"/>
</dbReference>
<comment type="caution">
    <text evidence="2">The sequence shown here is derived from an EMBL/GenBank/DDBJ whole genome shotgun (WGS) entry which is preliminary data.</text>
</comment>
<dbReference type="Proteomes" id="UP000485058">
    <property type="component" value="Unassembled WGS sequence"/>
</dbReference>
<dbReference type="Pfam" id="PF00069">
    <property type="entry name" value="Pkinase"/>
    <property type="match status" value="1"/>
</dbReference>
<gene>
    <name evidence="2" type="ORF">HaLaN_27300</name>
</gene>
<accession>A0A6A0A884</accession>
<name>A0A6A0A884_HAELA</name>
<dbReference type="PANTHER" id="PTHR44329:SF261">
    <property type="entry name" value="ZINC FINGER CONTAINING PROTEIN KINASE-RELATED"/>
    <property type="match status" value="1"/>
</dbReference>
<protein>
    <recommendedName>
        <fullName evidence="1">Protein kinase domain-containing protein</fullName>
    </recommendedName>
</protein>
<dbReference type="EMBL" id="BLLF01004021">
    <property type="protein sequence ID" value="GFH28758.1"/>
    <property type="molecule type" value="Genomic_DNA"/>
</dbReference>
<dbReference type="InterPro" id="IPR008271">
    <property type="entry name" value="Ser/Thr_kinase_AS"/>
</dbReference>
<keyword evidence="3" id="KW-1185">Reference proteome</keyword>
<dbReference type="Gene3D" id="1.10.510.10">
    <property type="entry name" value="Transferase(Phosphotransferase) domain 1"/>
    <property type="match status" value="1"/>
</dbReference>
<dbReference type="AlphaFoldDB" id="A0A6A0A884"/>